<keyword evidence="2" id="KW-0963">Cytoplasm</keyword>
<dbReference type="OMA" id="WRDYFNL"/>
<evidence type="ECO:0000256" key="6">
    <source>
        <dbReference type="ARBA" id="ARBA00022845"/>
    </source>
</evidence>
<dbReference type="InParanoid" id="A0A6I8PB54"/>
<evidence type="ECO:0000256" key="9">
    <source>
        <dbReference type="SAM" id="MobiDB-lite"/>
    </source>
</evidence>
<reference evidence="11" key="3">
    <citation type="submission" date="2025-09" db="UniProtKB">
        <authorList>
            <consortium name="Ensembl"/>
        </authorList>
    </citation>
    <scope>IDENTIFICATION</scope>
    <source>
        <strain evidence="11">Glennie</strain>
    </source>
</reference>
<proteinExistence type="inferred from homology"/>
<keyword evidence="12" id="KW-1185">Reference proteome</keyword>
<feature type="region of interest" description="Disordered" evidence="9">
    <location>
        <begin position="30"/>
        <end position="53"/>
    </location>
</feature>
<dbReference type="Gene3D" id="4.10.60.30">
    <property type="entry name" value="Nanos, RNA-binding domain"/>
    <property type="match status" value="1"/>
</dbReference>
<dbReference type="Pfam" id="PF05741">
    <property type="entry name" value="zf-nanos"/>
    <property type="match status" value="1"/>
</dbReference>
<comment type="similarity">
    <text evidence="8">Belongs to the nanos family.</text>
</comment>
<dbReference type="InterPro" id="IPR008705">
    <property type="entry name" value="Nanos/Xcar2"/>
</dbReference>
<keyword evidence="6 8" id="KW-0810">Translation regulation</keyword>
<dbReference type="GO" id="GO:0048471">
    <property type="term" value="C:perinuclear region of cytoplasm"/>
    <property type="evidence" value="ECO:0000318"/>
    <property type="project" value="GO_Central"/>
</dbReference>
<dbReference type="FunCoup" id="A0A6I8PB54">
    <property type="interactions" value="59"/>
</dbReference>
<organism evidence="11 12">
    <name type="scientific">Ornithorhynchus anatinus</name>
    <name type="common">Duckbill platypus</name>
    <dbReference type="NCBI Taxonomy" id="9258"/>
    <lineage>
        <taxon>Eukaryota</taxon>
        <taxon>Metazoa</taxon>
        <taxon>Chordata</taxon>
        <taxon>Craniata</taxon>
        <taxon>Vertebrata</taxon>
        <taxon>Euteleostomi</taxon>
        <taxon>Mammalia</taxon>
        <taxon>Monotremata</taxon>
        <taxon>Ornithorhynchidae</taxon>
        <taxon>Ornithorhynchus</taxon>
    </lineage>
</organism>
<evidence type="ECO:0000259" key="10">
    <source>
        <dbReference type="PROSITE" id="PS51522"/>
    </source>
</evidence>
<dbReference type="GO" id="GO:0003729">
    <property type="term" value="F:mRNA binding"/>
    <property type="evidence" value="ECO:0000318"/>
    <property type="project" value="GO_Central"/>
</dbReference>
<dbReference type="InterPro" id="IPR038129">
    <property type="entry name" value="Nanos_sf"/>
</dbReference>
<sequence length="194" mass="20387">MQTPAHFHMWRDYLGLSQVVLALAEARRAGAGRDPGREEAEGGREEAAGPLRPPAPRPFCNFCKHNGESRAVYRSHGLKAPDGRVLCPILRDYLCPLCGASGDGAHTLRYCPLNPGARSLFGRRGLDAAGWVTPLPPPDANPLGVSGGRGGGVPPACRPSGPPRCPPTSGGRRASPPATSAPWTVRIRGSPGCF</sequence>
<evidence type="ECO:0000313" key="11">
    <source>
        <dbReference type="Ensembl" id="ENSOANP00000050016.1"/>
    </source>
</evidence>
<evidence type="ECO:0000256" key="4">
    <source>
        <dbReference type="ARBA" id="ARBA00022771"/>
    </source>
</evidence>
<evidence type="ECO:0000256" key="2">
    <source>
        <dbReference type="ARBA" id="ARBA00022490"/>
    </source>
</evidence>
<dbReference type="GeneTree" id="ENSGT00950000183135"/>
<keyword evidence="5" id="KW-0862">Zinc</keyword>
<dbReference type="GO" id="GO:0048477">
    <property type="term" value="P:oogenesis"/>
    <property type="evidence" value="ECO:0000318"/>
    <property type="project" value="GO_Central"/>
</dbReference>
<dbReference type="InterPro" id="IPR024161">
    <property type="entry name" value="Znf_nanos-typ"/>
</dbReference>
<dbReference type="AlphaFoldDB" id="A0A6I8PB54"/>
<evidence type="ECO:0000256" key="1">
    <source>
        <dbReference type="ARBA" id="ARBA00004496"/>
    </source>
</evidence>
<feature type="region of interest" description="Disordered" evidence="9">
    <location>
        <begin position="139"/>
        <end position="182"/>
    </location>
</feature>
<dbReference type="PROSITE" id="PS51522">
    <property type="entry name" value="ZF_NANOS"/>
    <property type="match status" value="1"/>
</dbReference>
<dbReference type="PANTHER" id="PTHR12887">
    <property type="entry name" value="NANOS PROTEIN"/>
    <property type="match status" value="1"/>
</dbReference>
<evidence type="ECO:0000313" key="12">
    <source>
        <dbReference type="Proteomes" id="UP000002279"/>
    </source>
</evidence>
<feature type="compositionally biased region" description="Pro residues" evidence="9">
    <location>
        <begin position="156"/>
        <end position="166"/>
    </location>
</feature>
<dbReference type="FunFam" id="4.10.60.30:FF:000001">
    <property type="entry name" value="nanos homolog 3"/>
    <property type="match status" value="1"/>
</dbReference>
<name>A0A6I8PB54_ORNAN</name>
<feature type="compositionally biased region" description="Basic and acidic residues" evidence="9">
    <location>
        <begin position="34"/>
        <end position="47"/>
    </location>
</feature>
<reference evidence="11 12" key="1">
    <citation type="journal article" date="2008" name="Nature">
        <title>Genome analysis of the platypus reveals unique signatures of evolution.</title>
        <authorList>
            <person name="Warren W.C."/>
            <person name="Hillier L.W."/>
            <person name="Marshall Graves J.A."/>
            <person name="Birney E."/>
            <person name="Ponting C.P."/>
            <person name="Grutzner F."/>
            <person name="Belov K."/>
            <person name="Miller W."/>
            <person name="Clarke L."/>
            <person name="Chinwalla A.T."/>
            <person name="Yang S.P."/>
            <person name="Heger A."/>
            <person name="Locke D.P."/>
            <person name="Miethke P."/>
            <person name="Waters P.D."/>
            <person name="Veyrunes F."/>
            <person name="Fulton L."/>
            <person name="Fulton B."/>
            <person name="Graves T."/>
            <person name="Wallis J."/>
            <person name="Puente X.S."/>
            <person name="Lopez-Otin C."/>
            <person name="Ordonez G.R."/>
            <person name="Eichler E.E."/>
            <person name="Chen L."/>
            <person name="Cheng Z."/>
            <person name="Deakin J.E."/>
            <person name="Alsop A."/>
            <person name="Thompson K."/>
            <person name="Kirby P."/>
            <person name="Papenfuss A.T."/>
            <person name="Wakefield M.J."/>
            <person name="Olender T."/>
            <person name="Lancet D."/>
            <person name="Huttley G.A."/>
            <person name="Smit A.F."/>
            <person name="Pask A."/>
            <person name="Temple-Smith P."/>
            <person name="Batzer M.A."/>
            <person name="Walker J.A."/>
            <person name="Konkel M.K."/>
            <person name="Harris R.S."/>
            <person name="Whittington C.M."/>
            <person name="Wong E.S."/>
            <person name="Gemmell N.J."/>
            <person name="Buschiazzo E."/>
            <person name="Vargas Jentzsch I.M."/>
            <person name="Merkel A."/>
            <person name="Schmitz J."/>
            <person name="Zemann A."/>
            <person name="Churakov G."/>
            <person name="Kriegs J.O."/>
            <person name="Brosius J."/>
            <person name="Murchison E.P."/>
            <person name="Sachidanandam R."/>
            <person name="Smith C."/>
            <person name="Hannon G.J."/>
            <person name="Tsend-Ayush E."/>
            <person name="McMillan D."/>
            <person name="Attenborough R."/>
            <person name="Rens W."/>
            <person name="Ferguson-Smith M."/>
            <person name="Lefevre C.M."/>
            <person name="Sharp J.A."/>
            <person name="Nicholas K.R."/>
            <person name="Ray D.A."/>
            <person name="Kube M."/>
            <person name="Reinhardt R."/>
            <person name="Pringle T.H."/>
            <person name="Taylor J."/>
            <person name="Jones R.C."/>
            <person name="Nixon B."/>
            <person name="Dacheux J.L."/>
            <person name="Niwa H."/>
            <person name="Sekita Y."/>
            <person name="Huang X."/>
            <person name="Stark A."/>
            <person name="Kheradpour P."/>
            <person name="Kellis M."/>
            <person name="Flicek P."/>
            <person name="Chen Y."/>
            <person name="Webber C."/>
            <person name="Hardison R."/>
            <person name="Nelson J."/>
            <person name="Hallsworth-Pepin K."/>
            <person name="Delehaunty K."/>
            <person name="Markovic C."/>
            <person name="Minx P."/>
            <person name="Feng Y."/>
            <person name="Kremitzki C."/>
            <person name="Mitreva M."/>
            <person name="Glasscock J."/>
            <person name="Wylie T."/>
            <person name="Wohldmann P."/>
            <person name="Thiru P."/>
            <person name="Nhan M.N."/>
            <person name="Pohl C.S."/>
            <person name="Smith S.M."/>
            <person name="Hou S."/>
            <person name="Nefedov M."/>
            <person name="de Jong P.J."/>
            <person name="Renfree M.B."/>
            <person name="Mardis E.R."/>
            <person name="Wilson R.K."/>
        </authorList>
    </citation>
    <scope>NUCLEOTIDE SEQUENCE [LARGE SCALE GENOMIC DNA]</scope>
    <source>
        <strain evidence="11 12">Glennie</strain>
    </source>
</reference>
<dbReference type="Bgee" id="ENSOANG00000048440">
    <property type="expression patterns" value="Expressed in ovary"/>
</dbReference>
<dbReference type="GO" id="GO:0008270">
    <property type="term" value="F:zinc ion binding"/>
    <property type="evidence" value="ECO:0007669"/>
    <property type="project" value="UniProtKB-KW"/>
</dbReference>
<accession>A0A6I8PB54</accession>
<feature type="domain" description="Nanos-type" evidence="10">
    <location>
        <begin position="59"/>
        <end position="113"/>
    </location>
</feature>
<keyword evidence="3" id="KW-0479">Metal-binding</keyword>
<keyword evidence="4 8" id="KW-0863">Zinc-finger</keyword>
<comment type="subcellular location">
    <subcellularLocation>
        <location evidence="1">Cytoplasm</location>
    </subcellularLocation>
</comment>
<dbReference type="GO" id="GO:0017148">
    <property type="term" value="P:negative regulation of translation"/>
    <property type="evidence" value="ECO:0000318"/>
    <property type="project" value="GO_Central"/>
</dbReference>
<reference evidence="11" key="2">
    <citation type="submission" date="2025-08" db="UniProtKB">
        <authorList>
            <consortium name="Ensembl"/>
        </authorList>
    </citation>
    <scope>IDENTIFICATION</scope>
    <source>
        <strain evidence="11">Glennie</strain>
    </source>
</reference>
<dbReference type="Ensembl" id="ENSOANT00000067896.1">
    <property type="protein sequence ID" value="ENSOANP00000050016.1"/>
    <property type="gene ID" value="ENSOANG00000048440.1"/>
</dbReference>
<evidence type="ECO:0000256" key="8">
    <source>
        <dbReference type="PROSITE-ProRule" id="PRU00855"/>
    </source>
</evidence>
<keyword evidence="7 8" id="KW-0694">RNA-binding</keyword>
<evidence type="ECO:0000256" key="7">
    <source>
        <dbReference type="ARBA" id="ARBA00022884"/>
    </source>
</evidence>
<evidence type="ECO:0000256" key="3">
    <source>
        <dbReference type="ARBA" id="ARBA00022723"/>
    </source>
</evidence>
<evidence type="ECO:0000256" key="5">
    <source>
        <dbReference type="ARBA" id="ARBA00022833"/>
    </source>
</evidence>
<dbReference type="Proteomes" id="UP000002279">
    <property type="component" value="Chromosome 17"/>
</dbReference>
<protein>
    <recommendedName>
        <fullName evidence="10">Nanos-type domain-containing protein</fullName>
    </recommendedName>
</protein>